<keyword evidence="3" id="KW-0560">Oxidoreductase</keyword>
<dbReference type="PROSITE" id="PS51318">
    <property type="entry name" value="TAT"/>
    <property type="match status" value="1"/>
</dbReference>
<evidence type="ECO:0000256" key="3">
    <source>
        <dbReference type="ARBA" id="ARBA00023002"/>
    </source>
</evidence>
<dbReference type="Pfam" id="PF00394">
    <property type="entry name" value="Cu-oxidase"/>
    <property type="match status" value="1"/>
</dbReference>
<evidence type="ECO:0000256" key="5">
    <source>
        <dbReference type="ARBA" id="ARBA00041027"/>
    </source>
</evidence>
<evidence type="ECO:0000259" key="9">
    <source>
        <dbReference type="Pfam" id="PF00394"/>
    </source>
</evidence>
<dbReference type="PANTHER" id="PTHR48267">
    <property type="entry name" value="CUPREDOXIN SUPERFAMILY PROTEIN"/>
    <property type="match status" value="1"/>
</dbReference>
<keyword evidence="14" id="KW-1185">Reference proteome</keyword>
<evidence type="ECO:0000256" key="2">
    <source>
        <dbReference type="ARBA" id="ARBA00022723"/>
    </source>
</evidence>
<comment type="subunit">
    <text evidence="1">Monomer.</text>
</comment>
<evidence type="ECO:0000259" key="11">
    <source>
        <dbReference type="Pfam" id="PF07732"/>
    </source>
</evidence>
<comment type="catalytic activity">
    <reaction evidence="8">
        <text>4 Cu(+) + O2 + 4 H(+) = 4 Cu(2+) + 2 H2O</text>
        <dbReference type="Rhea" id="RHEA:30083"/>
        <dbReference type="ChEBI" id="CHEBI:15377"/>
        <dbReference type="ChEBI" id="CHEBI:15378"/>
        <dbReference type="ChEBI" id="CHEBI:15379"/>
        <dbReference type="ChEBI" id="CHEBI:29036"/>
        <dbReference type="ChEBI" id="CHEBI:49552"/>
        <dbReference type="EC" id="1.16.3.4"/>
    </reaction>
    <physiologicalReaction direction="left-to-right" evidence="8">
        <dbReference type="Rhea" id="RHEA:30084"/>
    </physiologicalReaction>
</comment>
<proteinExistence type="predicted"/>
<dbReference type="InterPro" id="IPR045087">
    <property type="entry name" value="Cu-oxidase_fam"/>
</dbReference>
<feature type="domain" description="Plastocyanin-like" evidence="11">
    <location>
        <begin position="53"/>
        <end position="165"/>
    </location>
</feature>
<dbReference type="Gene3D" id="2.60.40.420">
    <property type="entry name" value="Cupredoxins - blue copper proteins"/>
    <property type="match status" value="3"/>
</dbReference>
<dbReference type="Pfam" id="PF07731">
    <property type="entry name" value="Cu-oxidase_2"/>
    <property type="match status" value="1"/>
</dbReference>
<dbReference type="EC" id="1.16.3.4" evidence="4"/>
<name>A0A0P1FVH4_9RHOB</name>
<dbReference type="Proteomes" id="UP000051086">
    <property type="component" value="Unassembled WGS sequence"/>
</dbReference>
<dbReference type="InterPro" id="IPR001117">
    <property type="entry name" value="Cu-oxidase_2nd"/>
</dbReference>
<dbReference type="InterPro" id="IPR011706">
    <property type="entry name" value="Cu-oxidase_C"/>
</dbReference>
<gene>
    <name evidence="13" type="primary">cueO</name>
    <name evidence="12" type="ORF">TL5118_00747</name>
    <name evidence="13" type="ORF">TL5120_02615</name>
</gene>
<protein>
    <recommendedName>
        <fullName evidence="5">Multicopper oxidase CueO</fullName>
        <ecNumber evidence="4">1.16.3.4</ecNumber>
    </recommendedName>
    <alternativeName>
        <fullName evidence="6">Copper efflux oxidase</fullName>
    </alternativeName>
    <alternativeName>
        <fullName evidence="7">Cuprous oxidase</fullName>
    </alternativeName>
</protein>
<sequence>MDRRAFLKLGGAGAIAAGTGYAWGQSAARQLPLIPMTDLTAGIEGRIALNLQSAQHDFGTGASSATFGINNSYLGPVLRVKQGQVLPFDVMNSIGDVTTIHWHGLHIPGDVDGGPHQEIEDGATWSPDVPIVQGASMNWFHSHMHGKTAQQTYTGLAGVLLIEDEGSLAADLPKTYGVDDFTLVLQDKMFDASGRMSYSLTGDTIEEGFQGDTLVVNGAIAPVAQDVPTGLVRLRLLNACNARFLELSMATGPITVIASDGGFLSSPVEVESIVMSPGERYEILVDMAAVESNALTVNLNGGDVGFFASLFGGNQSTVALHLNRTAQAGFTGAMPNRLAVLEPPKRSEATVTRSFQLDMDLGADLTALALAWDNVCGDAGAMAINGQPMKMDRIDEKVTKGTTEIWRITADEQQHPFHVHGCSFRILQQEGGAAPAYAQGWKDMVHVGEGWSEILVRFDHAAPADAPFMYHCHILEHEDCGMMGQFTVT</sequence>
<dbReference type="EMBL" id="CYSB01000009">
    <property type="protein sequence ID" value="CUH64082.1"/>
    <property type="molecule type" value="Genomic_DNA"/>
</dbReference>
<feature type="domain" description="Plastocyanin-like" evidence="9">
    <location>
        <begin position="228"/>
        <end position="290"/>
    </location>
</feature>
<organism evidence="13 15">
    <name type="scientific">Thalassovita autumnalis</name>
    <dbReference type="NCBI Taxonomy" id="2072972"/>
    <lineage>
        <taxon>Bacteria</taxon>
        <taxon>Pseudomonadati</taxon>
        <taxon>Pseudomonadota</taxon>
        <taxon>Alphaproteobacteria</taxon>
        <taxon>Rhodobacterales</taxon>
        <taxon>Roseobacteraceae</taxon>
        <taxon>Thalassovita</taxon>
    </lineage>
</organism>
<dbReference type="RefSeq" id="WP_058243991.1">
    <property type="nucleotide sequence ID" value="NZ_CYSB01000009.1"/>
</dbReference>
<dbReference type="Pfam" id="PF07732">
    <property type="entry name" value="Cu-oxidase_3"/>
    <property type="match status" value="1"/>
</dbReference>
<keyword evidence="2" id="KW-0479">Metal-binding</keyword>
<dbReference type="InterPro" id="IPR011707">
    <property type="entry name" value="Cu-oxidase-like_N"/>
</dbReference>
<evidence type="ECO:0000256" key="8">
    <source>
        <dbReference type="ARBA" id="ARBA00048092"/>
    </source>
</evidence>
<feature type="domain" description="Plastocyanin-like" evidence="10">
    <location>
        <begin position="382"/>
        <end position="488"/>
    </location>
</feature>
<dbReference type="InterPro" id="IPR006311">
    <property type="entry name" value="TAT_signal"/>
</dbReference>
<evidence type="ECO:0000256" key="7">
    <source>
        <dbReference type="ARBA" id="ARBA00043090"/>
    </source>
</evidence>
<evidence type="ECO:0000313" key="12">
    <source>
        <dbReference type="EMBL" id="CUH64082.1"/>
    </source>
</evidence>
<evidence type="ECO:0000259" key="10">
    <source>
        <dbReference type="Pfam" id="PF07731"/>
    </source>
</evidence>
<dbReference type="GO" id="GO:0016491">
    <property type="term" value="F:oxidoreductase activity"/>
    <property type="evidence" value="ECO:0007669"/>
    <property type="project" value="UniProtKB-KW"/>
</dbReference>
<dbReference type="PANTHER" id="PTHR48267:SF1">
    <property type="entry name" value="BILIRUBIN OXIDASE"/>
    <property type="match status" value="1"/>
</dbReference>
<dbReference type="PROSITE" id="PS00080">
    <property type="entry name" value="MULTICOPPER_OXIDASE2"/>
    <property type="match status" value="1"/>
</dbReference>
<dbReference type="InterPro" id="IPR008972">
    <property type="entry name" value="Cupredoxin"/>
</dbReference>
<dbReference type="CDD" id="cd13890">
    <property type="entry name" value="CuRO_3_CueO_FtsP"/>
    <property type="match status" value="1"/>
</dbReference>
<dbReference type="AlphaFoldDB" id="A0A0P1FVH4"/>
<evidence type="ECO:0000256" key="6">
    <source>
        <dbReference type="ARBA" id="ARBA00042896"/>
    </source>
</evidence>
<reference evidence="12 14" key="1">
    <citation type="submission" date="2015-09" db="EMBL/GenBank/DDBJ databases">
        <authorList>
            <person name="Rodrigo-Torres L."/>
            <person name="Arahal D.R."/>
        </authorList>
    </citation>
    <scope>NUCLEOTIDE SEQUENCE [LARGE SCALE GENOMIC DNA]</scope>
    <source>
        <strain evidence="12 14">CECT 5118</strain>
    </source>
</reference>
<evidence type="ECO:0000313" key="15">
    <source>
        <dbReference type="Proteomes" id="UP000051887"/>
    </source>
</evidence>
<reference evidence="13 15" key="2">
    <citation type="submission" date="2015-09" db="EMBL/GenBank/DDBJ databases">
        <authorList>
            <consortium name="Swine Surveillance"/>
        </authorList>
    </citation>
    <scope>NUCLEOTIDE SEQUENCE [LARGE SCALE GENOMIC DNA]</scope>
    <source>
        <strain evidence="13 15">5120</strain>
    </source>
</reference>
<evidence type="ECO:0000313" key="14">
    <source>
        <dbReference type="Proteomes" id="UP000051086"/>
    </source>
</evidence>
<evidence type="ECO:0000313" key="13">
    <source>
        <dbReference type="EMBL" id="CUH72818.1"/>
    </source>
</evidence>
<dbReference type="EMBL" id="CYSC01000034">
    <property type="protein sequence ID" value="CUH72818.1"/>
    <property type="molecule type" value="Genomic_DNA"/>
</dbReference>
<evidence type="ECO:0000256" key="4">
    <source>
        <dbReference type="ARBA" id="ARBA00038978"/>
    </source>
</evidence>
<evidence type="ECO:0000256" key="1">
    <source>
        <dbReference type="ARBA" id="ARBA00011245"/>
    </source>
</evidence>
<accession>A0A0P1FVH4</accession>
<dbReference type="InterPro" id="IPR002355">
    <property type="entry name" value="Cu_oxidase_Cu_BS"/>
</dbReference>
<dbReference type="GO" id="GO:0005507">
    <property type="term" value="F:copper ion binding"/>
    <property type="evidence" value="ECO:0007669"/>
    <property type="project" value="InterPro"/>
</dbReference>
<dbReference type="Proteomes" id="UP000051887">
    <property type="component" value="Unassembled WGS sequence"/>
</dbReference>
<dbReference type="OrthoDB" id="9757546at2"/>
<dbReference type="SUPFAM" id="SSF49503">
    <property type="entry name" value="Cupredoxins"/>
    <property type="match status" value="3"/>
</dbReference>